<dbReference type="CTD" id="256714"/>
<keyword evidence="4" id="KW-0175">Coiled coil</keyword>
<evidence type="ECO:0000256" key="6">
    <source>
        <dbReference type="SAM" id="MobiDB-lite"/>
    </source>
</evidence>
<evidence type="ECO:0000256" key="5">
    <source>
        <dbReference type="ARBA" id="ARBA00023212"/>
    </source>
</evidence>
<dbReference type="ChiTaRS" id="MAP7D2">
    <property type="organism name" value="human"/>
</dbReference>
<dbReference type="InterPro" id="IPR051483">
    <property type="entry name" value="MAP7_domain-containing"/>
</dbReference>
<feature type="compositionally biased region" description="Low complexity" evidence="6">
    <location>
        <begin position="397"/>
        <end position="408"/>
    </location>
</feature>
<dbReference type="EMBL" id="KP979785">
    <property type="protein sequence ID" value="ALC74290.1"/>
    <property type="molecule type" value="mRNA"/>
</dbReference>
<name>A0A0M4FLI9_HUMAN</name>
<organism evidence="7">
    <name type="scientific">Homo sapiens</name>
    <name type="common">Human</name>
    <dbReference type="NCBI Taxonomy" id="9606"/>
    <lineage>
        <taxon>Eukaryota</taxon>
        <taxon>Metazoa</taxon>
        <taxon>Chordata</taxon>
        <taxon>Craniata</taxon>
        <taxon>Vertebrata</taxon>
        <taxon>Euteleostomi</taxon>
        <taxon>Mammalia</taxon>
        <taxon>Eutheria</taxon>
        <taxon>Euarchontoglires</taxon>
        <taxon>Primates</taxon>
        <taxon>Haplorrhini</taxon>
        <taxon>Catarrhini</taxon>
        <taxon>Hominidae</taxon>
        <taxon>Homo</taxon>
    </lineage>
</organism>
<feature type="region of interest" description="Disordered" evidence="6">
    <location>
        <begin position="300"/>
        <end position="531"/>
    </location>
</feature>
<feature type="compositionally biased region" description="Basic and acidic residues" evidence="6">
    <location>
        <begin position="426"/>
        <end position="531"/>
    </location>
</feature>
<dbReference type="PANTHER" id="PTHR15073">
    <property type="entry name" value="MICROTUBULE-ASSOCIATED PROTEIN"/>
    <property type="match status" value="1"/>
</dbReference>
<accession>A0A0M4FLI9</accession>
<dbReference type="Pfam" id="PF05672">
    <property type="entry name" value="MAP7"/>
    <property type="match status" value="1"/>
</dbReference>
<comment type="similarity">
    <text evidence="2">Belongs to the MAP7 family.</text>
</comment>
<sequence>MERGGGGSGTGSRPEGTARGTSLPGKIAEPGAVRTSQPNYRPQGMEGFLKSDERQRLAKERREEREKCLAAREQQILEKQKRARLQYEKQMEERWRKLEEQRQREDQKRAAVEEKRKQKLREEEERLEAMMRRSLERTQQLELKKKYSWGAPLAIGPGGHDGLAASTLPPDAGTTAAAAESTNACDKLSTSTMSLPKPTEPPMNKRLSSSTVAISYSPDRVFHVCPRLAPLGPLNPSYKSSPTRNIEKKKATSTSTSGAGDVGKEALSGGEASLVEKVKRGQRTATSLPVVNFGSPLRRCEFSGGIPKRPSSPVISKTATKAYPQSPKTTKPPYPGSPVKYRLPALSGQDMPKRKAEKEKSNKEREGTLAQQAAGPQGEEALEKHVVDKHASEKHAAAAGGKAENSAALGKPTAGTTDAGEAAKILAEKRRQARLQKEQEEQERLEKEEQDRLEREELKRKAEEERLRLEEEARKQEEERKRQEEEKKKQEGEEKRKAGEEAKRKAEEELLLKEKQEQEKQEKAMIEKQKEAAETKAREVAEQMRLEREQIMLQIEQERLERKKRIDEIMKRTRKSDVSPQVKKEDPKVGVQPAVCVEKKTKLVVPNKMEINGLNTCQEVNGVDHAAPETYPQDIFSNGLKPAGGLIHLDALDGKSNSLDDSTEEVQSMDVSPVSKEELISIPEFSPVSEMIPGVSLDQNGTGNARALQDLLDFTGPPTFPKRSSENLSLDDCNKNLIEGFNSPGQETPLNTFC</sequence>
<dbReference type="InterPro" id="IPR008604">
    <property type="entry name" value="MAP7_fam"/>
</dbReference>
<feature type="compositionally biased region" description="Basic and acidic residues" evidence="6">
    <location>
        <begin position="381"/>
        <end position="396"/>
    </location>
</feature>
<evidence type="ECO:0000256" key="1">
    <source>
        <dbReference type="ARBA" id="ARBA00004245"/>
    </source>
</evidence>
<dbReference type="GO" id="GO:0000226">
    <property type="term" value="P:microtubule cytoskeleton organization"/>
    <property type="evidence" value="ECO:0007669"/>
    <property type="project" value="InterPro"/>
</dbReference>
<keyword evidence="3" id="KW-0963">Cytoplasm</keyword>
<gene>
    <name evidence="7" type="primary">MAP7D2</name>
</gene>
<dbReference type="GO" id="GO:0015630">
    <property type="term" value="C:microtubule cytoskeleton"/>
    <property type="evidence" value="ECO:0007669"/>
    <property type="project" value="InterPro"/>
</dbReference>
<feature type="compositionally biased region" description="Polar residues" evidence="6">
    <location>
        <begin position="180"/>
        <end position="194"/>
    </location>
</feature>
<evidence type="ECO:0000256" key="3">
    <source>
        <dbReference type="ARBA" id="ARBA00022490"/>
    </source>
</evidence>
<dbReference type="DisGeNET" id="256714"/>
<evidence type="ECO:0000313" key="7">
    <source>
        <dbReference type="EMBL" id="ALC74290.1"/>
    </source>
</evidence>
<reference evidence="7" key="1">
    <citation type="submission" date="2015-03" db="EMBL/GenBank/DDBJ databases">
        <title>Homo sapiens MAP7D2 new mRNA variants.</title>
        <authorList>
            <person name="Niida Y."/>
        </authorList>
    </citation>
    <scope>NUCLEOTIDE SEQUENCE</scope>
</reference>
<feature type="region of interest" description="Disordered" evidence="6">
    <location>
        <begin position="232"/>
        <end position="265"/>
    </location>
</feature>
<dbReference type="RefSeq" id="XP_016884882.1">
    <property type="nucleotide sequence ID" value="XM_017029393.2"/>
</dbReference>
<evidence type="ECO:0000256" key="4">
    <source>
        <dbReference type="ARBA" id="ARBA00023054"/>
    </source>
</evidence>
<feature type="compositionally biased region" description="Gly residues" evidence="6">
    <location>
        <begin position="1"/>
        <end position="10"/>
    </location>
</feature>
<dbReference type="RefSeq" id="XP_054182778.1">
    <property type="nucleotide sequence ID" value="XM_054326803.1"/>
</dbReference>
<dbReference type="DNASU" id="256714"/>
<dbReference type="OrthoDB" id="9950098at2759"/>
<feature type="region of interest" description="Disordered" evidence="6">
    <location>
        <begin position="1"/>
        <end position="65"/>
    </location>
</feature>
<dbReference type="PeptideAtlas" id="A0A0M4FLI9"/>
<feature type="region of interest" description="Disordered" evidence="6">
    <location>
        <begin position="95"/>
        <end position="123"/>
    </location>
</feature>
<feature type="compositionally biased region" description="Basic and acidic residues" evidence="6">
    <location>
        <begin position="351"/>
        <end position="367"/>
    </location>
</feature>
<proteinExistence type="evidence at transcript level"/>
<dbReference type="PANTHER" id="PTHR15073:SF3">
    <property type="entry name" value="MAP7 DOMAIN-CONTAINING PROTEIN 2"/>
    <property type="match status" value="1"/>
</dbReference>
<comment type="subcellular location">
    <subcellularLocation>
        <location evidence="1">Cytoplasm</location>
        <location evidence="1">Cytoskeleton</location>
    </subcellularLocation>
</comment>
<feature type="compositionally biased region" description="Basic and acidic residues" evidence="6">
    <location>
        <begin position="49"/>
        <end position="65"/>
    </location>
</feature>
<protein>
    <submittedName>
        <fullName evidence="7">MAP7 domain containing 2 brain transcript variant 4</fullName>
    </submittedName>
</protein>
<feature type="region of interest" description="Disordered" evidence="6">
    <location>
        <begin position="156"/>
        <end position="208"/>
    </location>
</feature>
<keyword evidence="5" id="KW-0206">Cytoskeleton</keyword>
<dbReference type="BioGRID-ORCS" id="256714">
    <property type="hits" value="13 hits in 766 CRISPR screens"/>
</dbReference>
<evidence type="ECO:0000256" key="2">
    <source>
        <dbReference type="ARBA" id="ARBA00007525"/>
    </source>
</evidence>
<dbReference type="GeneID" id="256714"/>
<dbReference type="AlphaFoldDB" id="A0A0M4FLI9"/>
<feature type="compositionally biased region" description="Low complexity" evidence="6">
    <location>
        <begin position="369"/>
        <end position="379"/>
    </location>
</feature>